<protein>
    <submittedName>
        <fullName evidence="4">SMP-30/gluconolactonase/LRE family protein</fullName>
    </submittedName>
</protein>
<dbReference type="PANTHER" id="PTHR47572:SF4">
    <property type="entry name" value="LACTONASE DRP35"/>
    <property type="match status" value="1"/>
</dbReference>
<feature type="domain" description="SMP-30/Gluconolactonase/LRE-like region" evidence="3">
    <location>
        <begin position="17"/>
        <end position="244"/>
    </location>
</feature>
<comment type="similarity">
    <text evidence="1">Belongs to the SMP-30/CGR1 family.</text>
</comment>
<dbReference type="Pfam" id="PF08450">
    <property type="entry name" value="SGL"/>
    <property type="match status" value="1"/>
</dbReference>
<keyword evidence="2" id="KW-0378">Hydrolase</keyword>
<dbReference type="RefSeq" id="WP_185278569.1">
    <property type="nucleotide sequence ID" value="NZ_CP043641.1"/>
</dbReference>
<dbReference type="InterPro" id="IPR011042">
    <property type="entry name" value="6-blade_b-propeller_TolB-like"/>
</dbReference>
<reference evidence="5" key="1">
    <citation type="submission" date="2019-09" db="EMBL/GenBank/DDBJ databases">
        <title>Antimicrobial potential of Antarctic Bacteria.</title>
        <authorList>
            <person name="Benaud N."/>
            <person name="Edwards R.J."/>
            <person name="Ferrari B.C."/>
        </authorList>
    </citation>
    <scope>NUCLEOTIDE SEQUENCE [LARGE SCALE GENOMIC DNA]</scope>
    <source>
        <strain evidence="5">INR9</strain>
    </source>
</reference>
<dbReference type="KEGG" id="lse:F1C12_09890"/>
<dbReference type="InterPro" id="IPR013658">
    <property type="entry name" value="SGL"/>
</dbReference>
<name>A0A7G6YA93_9MICO</name>
<organism evidence="4 5">
    <name type="scientific">Leifsonia shinshuensis</name>
    <dbReference type="NCBI Taxonomy" id="150026"/>
    <lineage>
        <taxon>Bacteria</taxon>
        <taxon>Bacillati</taxon>
        <taxon>Actinomycetota</taxon>
        <taxon>Actinomycetes</taxon>
        <taxon>Micrococcales</taxon>
        <taxon>Microbacteriaceae</taxon>
        <taxon>Leifsonia</taxon>
    </lineage>
</organism>
<dbReference type="AlphaFoldDB" id="A0A7G6YA93"/>
<accession>A0A7G6YA93</accession>
<dbReference type="InterPro" id="IPR051262">
    <property type="entry name" value="SMP-30/CGR1_Lactonase"/>
</dbReference>
<dbReference type="Proteomes" id="UP000515511">
    <property type="component" value="Chromosome"/>
</dbReference>
<evidence type="ECO:0000259" key="3">
    <source>
        <dbReference type="Pfam" id="PF08450"/>
    </source>
</evidence>
<evidence type="ECO:0000256" key="2">
    <source>
        <dbReference type="ARBA" id="ARBA00022801"/>
    </source>
</evidence>
<proteinExistence type="inferred from homology"/>
<dbReference type="GO" id="GO:0016787">
    <property type="term" value="F:hydrolase activity"/>
    <property type="evidence" value="ECO:0007669"/>
    <property type="project" value="UniProtKB-KW"/>
</dbReference>
<evidence type="ECO:0000256" key="1">
    <source>
        <dbReference type="ARBA" id="ARBA00008853"/>
    </source>
</evidence>
<dbReference type="PANTHER" id="PTHR47572">
    <property type="entry name" value="LIPOPROTEIN-RELATED"/>
    <property type="match status" value="1"/>
</dbReference>
<evidence type="ECO:0000313" key="5">
    <source>
        <dbReference type="Proteomes" id="UP000515511"/>
    </source>
</evidence>
<dbReference type="Gene3D" id="2.120.10.30">
    <property type="entry name" value="TolB, C-terminal domain"/>
    <property type="match status" value="1"/>
</dbReference>
<dbReference type="SUPFAM" id="SSF63829">
    <property type="entry name" value="Calcium-dependent phosphotriesterase"/>
    <property type="match status" value="1"/>
</dbReference>
<sequence>MTQATQAQTIVDRLWHPESPIMLDDGGILFVEADTGRVAVHYPDGLLATFAVTGGRPYGCLFGSDGRLYVAQSGSDGVNRRAPRRVPPSLQRVSSDGAHVETLATEADGIPFIAPNSLVWDTEGRLWMTDSGHWDPDERADPGRIYRFDRAGRAHVAHEPGNVFPNGIAAEADGSMVWVESYTRRIGRILPGGATEIITTLDEGHTPEAIKLDARGRLWVANFEAGGIDVLERDGTPVETISTGGVPINFLWHDGLLDVVDFGTEDTDVNGIRPGRIVRLSTSTTGAPTYEGLLPEQERHTHDS</sequence>
<dbReference type="EMBL" id="CP043641">
    <property type="protein sequence ID" value="QNE35408.1"/>
    <property type="molecule type" value="Genomic_DNA"/>
</dbReference>
<gene>
    <name evidence="4" type="ORF">F1C12_09890</name>
</gene>
<evidence type="ECO:0000313" key="4">
    <source>
        <dbReference type="EMBL" id="QNE35408.1"/>
    </source>
</evidence>